<proteinExistence type="predicted"/>
<keyword evidence="7" id="KW-1185">Reference proteome</keyword>
<sequence>MRRSVKYFIVHPLAALLAIILIILLAAALLSTTQIGTALLASSIQQILPGLRLKGVEGALFNQMKVQRIEWESASVKFELDEALVDVSIQKFAVPAQVQVDHLTGKRLVITIPPSTTKNTAPITIPDLRLPAEITLDELALQELVINSGSFQMKFKDINLQAYNREGVLQVNKLVGSYLDPLGGSVQLDVKGKMGLRQPHPTQLDGVISSTGSKCGVGALKLTATGDLPNYRFQAEGEWAYKNYPKADVKLAGTGSFDGVALETGQLLTEAGDLDLTGQLAWRPDLTWDVKLNGTKLNPEALVADLSGSLEVAAASTGQYIDHQLMMSLDASKLLGTVRDYPIDATVSVGLDQGALTVNSINAAIGQNRLLAKGESTDGLLIDWELDAPVLEQLHPALEGKLVGKGKLSGKIDGSEFMLDIEQLAGQVLDYPVEAQGGVSLANGLLTARELKLDVGDNHLAMNGVADESTGIDWQLDAQDLSSLYPELRGNLKGKGNAQGLLDGSRLALRIDELAGEVLERPVQAKGEVLLRDQLLTAKALQLVLGSNQVELDGTADEVQGINWKLNAKDLSEVLPSLKGQLTGEGNAQGLLDGSRVALRIDRLQGELWDHPVKAAGSLQVKDKVLTAQDVKLDLGENHLVLDGVADEAQGLVWQLDAKNLAQISPQLTGNVVGKGTIQGLLDGSRLNLQVNELSGSVLGQPVKAVGRIKVEDKLLSAQGVQLDVADNRLTLNGVADEQQGLDWVIEAPKLAQLVPSLSGSLSGKGNLQGLLDGSRLVLRIDRLAGTVKDYPIKAAGSVRIQDKVLSAQGLQVDIGDNHLTLNGVANELKGVDWSLEANKLAQLYPSLTGKLTGKGNFRGLLDGSRFTLKIERLDGVVQEFPIHAEGQIKLENQLLAAQDLNLAIGKNQIRLEGVADEKQGLTWVLDAKDLSQLVPAIKGDLKGKGKATGLLDGSRLTVNINSLTGKVQNFPINASGEVRIRNKQLAANGLNLSLGKNRLQLDGVANDAAGLAWSLDAKDLSELNPSLKGNVKGSGSVQGLLDASKLTVKVDQLKGTVQGFPVSVSGEAKLRDKIVTANNVLVDIGQNRLRLNGSAGTSLGVDWELDAKNLSQLSPAIRGSVKGNGRLSGRIDGSQFDLEVANLRGQIEGRPLQANGKIKIQGQQITLQAVKVIAGVNQLEANGRASEPFDIQWRIQAPNLAQLWPGLSGSLKGDGLLRGTLAQPQIQGNLQGNQIGYQDLKLAKLSLQANQVGAQYDLRGTLEGLRQGTNQIKQAEFSLQGQLARHSLNLKLVHQAGRLEGRATGSWNGQQWRGAIESLSLRDTAAGNWQLTNAVAVNASAQVFSLANACLVNPQNARICSKADWTAQRGLTANGVLQQVPISLARAFLPATVQLPGVINADYQFEQRGGQPFARVNLVLPDNVIVLRTANKRTETLQYTQAKASLVLNNRIATLQAQVDIRGRGQLRADGRIDLAGEGGQPRLDVRANIAMPDISWLQAYSPQVDELKGQVNGDLRIVGLLNKPQVTGNLRLQNASLYLPETGAKIEEISLSIQANQADQMNITGSLRAGQGILKASGVLRLAKLPNWSADLRLQGSNLLLMNTYEVQGQVSPDLTIQATPKSVVITGSLRVPEASINIQALPASASVRSDDIVFVGRTQPGQARKKLRTPQVGPAIDIQPNILVEVGERVRLNAFGVEARLNGRLRILRNKQDIIAEGALGVVDGFYKAYGQNLKIERGRLIFNGPMTNPGLDVRATREVEDDITVGISLGGTVKQPESTLFSSPQQTQSDTLSYLLTGRALSGISGGDTALLTRAITSLGLAGGESLAQSIGGSLGLDEVGINSNGGDYKQSELALGKKLGSRLYVKYIIGLFDSLQKIAVTYQINKRLELEATSGANQSIGLIYKLETDTGPFGK</sequence>
<accession>A0A1T4VQN6</accession>
<dbReference type="GO" id="GO:0005886">
    <property type="term" value="C:plasma membrane"/>
    <property type="evidence" value="ECO:0007669"/>
    <property type="project" value="InterPro"/>
</dbReference>
<protein>
    <submittedName>
        <fullName evidence="6">Autotransporter translocation and assembly factor TamB</fullName>
    </submittedName>
</protein>
<dbReference type="GO" id="GO:0097347">
    <property type="term" value="C:TAM protein secretion complex"/>
    <property type="evidence" value="ECO:0007669"/>
    <property type="project" value="TreeGrafter"/>
</dbReference>
<keyword evidence="3" id="KW-1133">Transmembrane helix</keyword>
<evidence type="ECO:0000256" key="1">
    <source>
        <dbReference type="ARBA" id="ARBA00004167"/>
    </source>
</evidence>
<comment type="subcellular location">
    <subcellularLocation>
        <location evidence="1">Membrane</location>
        <topology evidence="1">Single-pass membrane protein</topology>
    </subcellularLocation>
</comment>
<dbReference type="RefSeq" id="WP_078920534.1">
    <property type="nucleotide sequence ID" value="NZ_FUYB01000001.1"/>
</dbReference>
<dbReference type="InterPro" id="IPR007452">
    <property type="entry name" value="TamB_C"/>
</dbReference>
<name>A0A1T4VQN6_9GAMM</name>
<keyword evidence="4" id="KW-0472">Membrane</keyword>
<evidence type="ECO:0000259" key="5">
    <source>
        <dbReference type="Pfam" id="PF04357"/>
    </source>
</evidence>
<evidence type="ECO:0000256" key="4">
    <source>
        <dbReference type="ARBA" id="ARBA00023136"/>
    </source>
</evidence>
<organism evidence="6 7">
    <name type="scientific">Thiothrix eikelboomii</name>
    <dbReference type="NCBI Taxonomy" id="92487"/>
    <lineage>
        <taxon>Bacteria</taxon>
        <taxon>Pseudomonadati</taxon>
        <taxon>Pseudomonadota</taxon>
        <taxon>Gammaproteobacteria</taxon>
        <taxon>Thiotrichales</taxon>
        <taxon>Thiotrichaceae</taxon>
        <taxon>Thiothrix</taxon>
    </lineage>
</organism>
<dbReference type="EMBL" id="FUYB01000001">
    <property type="protein sequence ID" value="SKA67257.1"/>
    <property type="molecule type" value="Genomic_DNA"/>
</dbReference>
<dbReference type="Proteomes" id="UP000190460">
    <property type="component" value="Unassembled WGS sequence"/>
</dbReference>
<keyword evidence="2" id="KW-0812">Transmembrane</keyword>
<feature type="domain" description="Translocation and assembly module TamB C-terminal" evidence="5">
    <location>
        <begin position="1571"/>
        <end position="1912"/>
    </location>
</feature>
<evidence type="ECO:0000313" key="6">
    <source>
        <dbReference type="EMBL" id="SKA67257.1"/>
    </source>
</evidence>
<dbReference type="STRING" id="92487.SAMN02745130_00005"/>
<evidence type="ECO:0000256" key="3">
    <source>
        <dbReference type="ARBA" id="ARBA00022989"/>
    </source>
</evidence>
<evidence type="ECO:0000313" key="7">
    <source>
        <dbReference type="Proteomes" id="UP000190460"/>
    </source>
</evidence>
<gene>
    <name evidence="6" type="ORF">SAMN02745130_00005</name>
</gene>
<dbReference type="GO" id="GO:0009306">
    <property type="term" value="P:protein secretion"/>
    <property type="evidence" value="ECO:0007669"/>
    <property type="project" value="InterPro"/>
</dbReference>
<feature type="domain" description="Translocation and assembly module TamB C-terminal" evidence="5">
    <location>
        <begin position="1463"/>
        <end position="1547"/>
    </location>
</feature>
<dbReference type="OrthoDB" id="5555605at2"/>
<dbReference type="Pfam" id="PF04357">
    <property type="entry name" value="TamB"/>
    <property type="match status" value="2"/>
</dbReference>
<dbReference type="PANTHER" id="PTHR36985">
    <property type="entry name" value="TRANSLOCATION AND ASSEMBLY MODULE SUBUNIT TAMB"/>
    <property type="match status" value="1"/>
</dbReference>
<dbReference type="PANTHER" id="PTHR36985:SF1">
    <property type="entry name" value="TRANSLOCATION AND ASSEMBLY MODULE SUBUNIT TAMB"/>
    <property type="match status" value="1"/>
</dbReference>
<reference evidence="6 7" key="1">
    <citation type="submission" date="2017-02" db="EMBL/GenBank/DDBJ databases">
        <authorList>
            <person name="Peterson S.W."/>
        </authorList>
    </citation>
    <scope>NUCLEOTIDE SEQUENCE [LARGE SCALE GENOMIC DNA]</scope>
    <source>
        <strain evidence="6 7">ATCC 49788</strain>
    </source>
</reference>
<evidence type="ECO:0000256" key="2">
    <source>
        <dbReference type="ARBA" id="ARBA00022692"/>
    </source>
</evidence>